<evidence type="ECO:0000313" key="6">
    <source>
        <dbReference type="Proteomes" id="UP001590951"/>
    </source>
</evidence>
<dbReference type="InterPro" id="IPR050432">
    <property type="entry name" value="FAD-linked_Oxidoreductases_BP"/>
</dbReference>
<dbReference type="PROSITE" id="PS51387">
    <property type="entry name" value="FAD_PCMH"/>
    <property type="match status" value="1"/>
</dbReference>
<dbReference type="Proteomes" id="UP001590951">
    <property type="component" value="Unassembled WGS sequence"/>
</dbReference>
<protein>
    <recommendedName>
        <fullName evidence="4">FAD-binding PCMH-type domain-containing protein</fullName>
    </recommendedName>
</protein>
<evidence type="ECO:0000256" key="2">
    <source>
        <dbReference type="ARBA" id="ARBA00023002"/>
    </source>
</evidence>
<dbReference type="InterPro" id="IPR036318">
    <property type="entry name" value="FAD-bd_PCMH-like_sf"/>
</dbReference>
<evidence type="ECO:0000256" key="3">
    <source>
        <dbReference type="SAM" id="MobiDB-lite"/>
    </source>
</evidence>
<dbReference type="PANTHER" id="PTHR13878">
    <property type="entry name" value="GULONOLACTONE OXIDASE"/>
    <property type="match status" value="1"/>
</dbReference>
<dbReference type="InterPro" id="IPR016169">
    <property type="entry name" value="FAD-bd_PCMH_sub2"/>
</dbReference>
<comment type="caution">
    <text evidence="5">The sequence shown here is derived from an EMBL/GenBank/DDBJ whole genome shotgun (WGS) entry which is preliminary data.</text>
</comment>
<dbReference type="Gene3D" id="3.30.465.10">
    <property type="match status" value="1"/>
</dbReference>
<evidence type="ECO:0000313" key="5">
    <source>
        <dbReference type="EMBL" id="KAL2046542.1"/>
    </source>
</evidence>
<comment type="similarity">
    <text evidence="1">Belongs to the oxygen-dependent FAD-linked oxidoreductase family.</text>
</comment>
<keyword evidence="6" id="KW-1185">Reference proteome</keyword>
<dbReference type="InterPro" id="IPR016166">
    <property type="entry name" value="FAD-bd_PCMH"/>
</dbReference>
<proteinExistence type="inferred from homology"/>
<dbReference type="SUPFAM" id="SSF56176">
    <property type="entry name" value="FAD-binding/transporter-associated domain-like"/>
    <property type="match status" value="1"/>
</dbReference>
<organism evidence="5 6">
    <name type="scientific">Lepraria finkii</name>
    <dbReference type="NCBI Taxonomy" id="1340010"/>
    <lineage>
        <taxon>Eukaryota</taxon>
        <taxon>Fungi</taxon>
        <taxon>Dikarya</taxon>
        <taxon>Ascomycota</taxon>
        <taxon>Pezizomycotina</taxon>
        <taxon>Lecanoromycetes</taxon>
        <taxon>OSLEUM clade</taxon>
        <taxon>Lecanoromycetidae</taxon>
        <taxon>Lecanorales</taxon>
        <taxon>Lecanorineae</taxon>
        <taxon>Stereocaulaceae</taxon>
        <taxon>Lepraria</taxon>
    </lineage>
</organism>
<dbReference type="InterPro" id="IPR006094">
    <property type="entry name" value="Oxid_FAD_bind_N"/>
</dbReference>
<feature type="domain" description="FAD-binding PCMH-type" evidence="4">
    <location>
        <begin position="130"/>
        <end position="314"/>
    </location>
</feature>
<feature type="compositionally biased region" description="Basic and acidic residues" evidence="3">
    <location>
        <begin position="489"/>
        <end position="498"/>
    </location>
</feature>
<keyword evidence="2" id="KW-0560">Oxidoreductase</keyword>
<feature type="region of interest" description="Disordered" evidence="3">
    <location>
        <begin position="484"/>
        <end position="505"/>
    </location>
</feature>
<evidence type="ECO:0000256" key="1">
    <source>
        <dbReference type="ARBA" id="ARBA00005466"/>
    </source>
</evidence>
<sequence length="505" mass="54497">MFPKMLFFSKPQFFTLSALGAVVCGKILNYQDTRDIWATLNQSIHGRLHASAPFALPCFSSYNGKPFQGDPAACSSIQKNYNSSLFRAEFFNGYMNFQDEICASIAGDGCLLDNSDPSYRLAYNNVSCNQGSVPENYIDVQEPDDVIKAFNFAKENGIRLSIKNSGSSNSGRNSLKGSLGLWVRHLNNTSYDRNFTPEGCDDVNTAQMSVTVGAGVNNGEVMQFSGIHNFTFAGAYADVVGISGGWPQGGGEGVLSPVYGLGADRVIQYKIVTPDGVLRIANACQNQDLFWALRGGGGGTFGVVLESTHKVEEAFKLIAANITFPRTPTNYLPFVDRIINSTAQWAQEGWGGNINPGSFVTVNPILSLAQANESLKSITDFALSQNGTATLESLTYADFYSKFVHPLPPPVGTAHVLSTRLIPTAMFKTPAGRAKCSPSCNTTPSRNPTPISSPWAPCSSPRPQLHILHPSVAGLVLAPWPPPPGMGLEQHRGPEKRGSRGYVEY</sequence>
<dbReference type="EMBL" id="JBHFEH010000116">
    <property type="protein sequence ID" value="KAL2046542.1"/>
    <property type="molecule type" value="Genomic_DNA"/>
</dbReference>
<gene>
    <name evidence="5" type="ORF">ABVK25_011784</name>
</gene>
<dbReference type="PANTHER" id="PTHR13878:SF91">
    <property type="entry name" value="FAD BINDING DOMAIN PROTEIN (AFU_ORTHOLOGUE AFUA_6G12070)-RELATED"/>
    <property type="match status" value="1"/>
</dbReference>
<accession>A0ABR4ALB4</accession>
<reference evidence="5 6" key="1">
    <citation type="submission" date="2024-09" db="EMBL/GenBank/DDBJ databases">
        <title>Rethinking Asexuality: The Enigmatic Case of Functional Sexual Genes in Lepraria (Stereocaulaceae).</title>
        <authorList>
            <person name="Doellman M."/>
            <person name="Sun Y."/>
            <person name="Barcenas-Pena A."/>
            <person name="Lumbsch H.T."/>
            <person name="Grewe F."/>
        </authorList>
    </citation>
    <scope>NUCLEOTIDE SEQUENCE [LARGE SCALE GENOMIC DNA]</scope>
    <source>
        <strain evidence="5 6">Grewe 0041</strain>
    </source>
</reference>
<evidence type="ECO:0000259" key="4">
    <source>
        <dbReference type="PROSITE" id="PS51387"/>
    </source>
</evidence>
<dbReference type="Pfam" id="PF01565">
    <property type="entry name" value="FAD_binding_4"/>
    <property type="match status" value="1"/>
</dbReference>
<name>A0ABR4ALB4_9LECA</name>